<evidence type="ECO:0008006" key="5">
    <source>
        <dbReference type="Google" id="ProtNLM"/>
    </source>
</evidence>
<organism evidence="3 4">
    <name type="scientific">Rubricoccus marinus</name>
    <dbReference type="NCBI Taxonomy" id="716817"/>
    <lineage>
        <taxon>Bacteria</taxon>
        <taxon>Pseudomonadati</taxon>
        <taxon>Rhodothermota</taxon>
        <taxon>Rhodothermia</taxon>
        <taxon>Rhodothermales</taxon>
        <taxon>Rubricoccaceae</taxon>
        <taxon>Rubricoccus</taxon>
    </lineage>
</organism>
<feature type="region of interest" description="Disordered" evidence="2">
    <location>
        <begin position="251"/>
        <end position="272"/>
    </location>
</feature>
<dbReference type="GO" id="GO:0015562">
    <property type="term" value="F:efflux transmembrane transporter activity"/>
    <property type="evidence" value="ECO:0007669"/>
    <property type="project" value="InterPro"/>
</dbReference>
<dbReference type="Gene3D" id="1.20.1600.10">
    <property type="entry name" value="Outer membrane efflux proteins (OEP)"/>
    <property type="match status" value="1"/>
</dbReference>
<evidence type="ECO:0000313" key="4">
    <source>
        <dbReference type="Proteomes" id="UP000216446"/>
    </source>
</evidence>
<reference evidence="3 4" key="1">
    <citation type="submission" date="2016-11" db="EMBL/GenBank/DDBJ databases">
        <title>Study of marine rhodopsin-containing bacteria.</title>
        <authorList>
            <person name="Yoshizawa S."/>
            <person name="Kumagai Y."/>
            <person name="Kogure K."/>
        </authorList>
    </citation>
    <scope>NUCLEOTIDE SEQUENCE [LARGE SCALE GENOMIC DNA]</scope>
    <source>
        <strain evidence="3 4">SG-29</strain>
    </source>
</reference>
<evidence type="ECO:0000313" key="3">
    <source>
        <dbReference type="EMBL" id="OZC01934.1"/>
    </source>
</evidence>
<evidence type="ECO:0000256" key="1">
    <source>
        <dbReference type="ARBA" id="ARBA00007613"/>
    </source>
</evidence>
<dbReference type="InterPro" id="IPR003423">
    <property type="entry name" value="OMP_efflux"/>
</dbReference>
<dbReference type="InterPro" id="IPR010131">
    <property type="entry name" value="MdtP/NodT-like"/>
</dbReference>
<proteinExistence type="inferred from homology"/>
<dbReference type="InParanoid" id="A0A259TWH7"/>
<dbReference type="Proteomes" id="UP000216446">
    <property type="component" value="Unassembled WGS sequence"/>
</dbReference>
<dbReference type="PANTHER" id="PTHR30203">
    <property type="entry name" value="OUTER MEMBRANE CATION EFFLUX PROTEIN"/>
    <property type="match status" value="1"/>
</dbReference>
<dbReference type="Pfam" id="PF02321">
    <property type="entry name" value="OEP"/>
    <property type="match status" value="1"/>
</dbReference>
<keyword evidence="4" id="KW-1185">Reference proteome</keyword>
<sequence>MLLLALLASGCAGVRPHEAEADLRTTLDGRAEAPVLWRMDADADREADAAVERLLADSLSADEAVQIALLNNRRLQATYEDLGVAQASLVQAGLLGNPVFGGRALWGLDEGGAPDLGFNVAFEFLDVLWIPMRRRVARSEYGAARVRVAEAVLDLAARTRSAYTRAQADRLRLSFQTEITARAEAAYTAALLLREAGTIPAADVLAEQARYEGTRLDLVLAEQAAMESRERLTRTMGLSASDYRLGGRLMPVPDDEPLAQPVSPEADTPEASGETLDVAALEARALESSLALQAARYDAEAVAGRLGLARGAAILPDLELGGELEREDGEWEAGPEAEIVLPLFDQGQARRAALHAELRRARADYAATAVDVRSATRVLASRLGATRRVALQYQRVLLALRADLTAQTLRQYNAMQTGVFGLLLAQEAEADAARRYADALAAYWDARTDLDALLAGRMPDLGASALPSASGAMPAPEAGH</sequence>
<dbReference type="EMBL" id="MQWB01000001">
    <property type="protein sequence ID" value="OZC01934.1"/>
    <property type="molecule type" value="Genomic_DNA"/>
</dbReference>
<dbReference type="SUPFAM" id="SSF56954">
    <property type="entry name" value="Outer membrane efflux proteins (OEP)"/>
    <property type="match status" value="1"/>
</dbReference>
<name>A0A259TWH7_9BACT</name>
<gene>
    <name evidence="3" type="ORF">BSZ36_02395</name>
</gene>
<comment type="similarity">
    <text evidence="1">Belongs to the outer membrane factor (OMF) (TC 1.B.17) family.</text>
</comment>
<dbReference type="AlphaFoldDB" id="A0A259TWH7"/>
<accession>A0A259TWH7</accession>
<comment type="caution">
    <text evidence="3">The sequence shown here is derived from an EMBL/GenBank/DDBJ whole genome shotgun (WGS) entry which is preliminary data.</text>
</comment>
<evidence type="ECO:0000256" key="2">
    <source>
        <dbReference type="SAM" id="MobiDB-lite"/>
    </source>
</evidence>
<dbReference type="RefSeq" id="WP_179270977.1">
    <property type="nucleotide sequence ID" value="NZ_MQWB01000001.1"/>
</dbReference>
<protein>
    <recommendedName>
        <fullName evidence="5">Transporter</fullName>
    </recommendedName>
</protein>
<dbReference type="PANTHER" id="PTHR30203:SF24">
    <property type="entry name" value="BLR4935 PROTEIN"/>
    <property type="match status" value="1"/>
</dbReference>